<dbReference type="GO" id="GO:0009443">
    <property type="term" value="P:pyridoxal 5'-phosphate salvage"/>
    <property type="evidence" value="ECO:0007669"/>
    <property type="project" value="InterPro"/>
</dbReference>
<dbReference type="Pfam" id="PF08543">
    <property type="entry name" value="Phos_pyr_kin"/>
    <property type="match status" value="1"/>
</dbReference>
<dbReference type="eggNOG" id="COG2240">
    <property type="taxonomic scope" value="Bacteria"/>
</dbReference>
<dbReference type="GO" id="GO:0008478">
    <property type="term" value="F:pyridoxal kinase activity"/>
    <property type="evidence" value="ECO:0007669"/>
    <property type="project" value="UniProtKB-EC"/>
</dbReference>
<organism evidence="7 8">
    <name type="scientific">Cloacimonas acidaminovorans (strain Evry)</name>
    <dbReference type="NCBI Taxonomy" id="459349"/>
    <lineage>
        <taxon>Bacteria</taxon>
        <taxon>Pseudomonadati</taxon>
        <taxon>Candidatus Cloacimonadota</taxon>
        <taxon>Candidatus Cloacimonadia</taxon>
        <taxon>Candidatus Cloacimonadales</taxon>
        <taxon>Candidatus Cloacimonadaceae</taxon>
        <taxon>Candidatus Cloacimonas</taxon>
    </lineage>
</organism>
<evidence type="ECO:0000313" key="8">
    <source>
        <dbReference type="Proteomes" id="UP000002019"/>
    </source>
</evidence>
<evidence type="ECO:0000259" key="6">
    <source>
        <dbReference type="Pfam" id="PF08543"/>
    </source>
</evidence>
<proteinExistence type="predicted"/>
<evidence type="ECO:0000256" key="2">
    <source>
        <dbReference type="ARBA" id="ARBA00022679"/>
    </source>
</evidence>
<keyword evidence="4 7" id="KW-0418">Kinase</keyword>
<evidence type="ECO:0000256" key="1">
    <source>
        <dbReference type="ARBA" id="ARBA00012104"/>
    </source>
</evidence>
<dbReference type="InterPro" id="IPR004625">
    <property type="entry name" value="PyrdxlKinase"/>
</dbReference>
<reference evidence="7 8" key="1">
    <citation type="journal article" date="2008" name="J. Bacteriol.">
        <title>'Candidatus Cloacamonas acidaminovorans': genome sequence reconstruction provides a first glimpse of a new bacterial division.</title>
        <authorList>
            <person name="Pelletier E."/>
            <person name="Kreimeyer A."/>
            <person name="Bocs S."/>
            <person name="Rouy Z."/>
            <person name="Gyapay G."/>
            <person name="Chouari R."/>
            <person name="Riviere D."/>
            <person name="Ganesan A."/>
            <person name="Daegelen P."/>
            <person name="Sghir A."/>
            <person name="Cohen G.N."/>
            <person name="Medigue C."/>
            <person name="Weissenbach J."/>
            <person name="Le Paslier D."/>
        </authorList>
    </citation>
    <scope>NUCLEOTIDE SEQUENCE [LARGE SCALE GENOMIC DNA]</scope>
    <source>
        <strain evidence="8">Evry</strain>
    </source>
</reference>
<dbReference type="Gene3D" id="3.40.1190.20">
    <property type="match status" value="1"/>
</dbReference>
<dbReference type="Proteomes" id="UP000002019">
    <property type="component" value="Chromosome"/>
</dbReference>
<accession>B0VFD9</accession>
<dbReference type="InterPro" id="IPR029056">
    <property type="entry name" value="Ribokinase-like"/>
</dbReference>
<evidence type="ECO:0000313" key="7">
    <source>
        <dbReference type="EMBL" id="CAO80191.1"/>
    </source>
</evidence>
<dbReference type="EC" id="2.7.1.35" evidence="1"/>
<name>B0VFD9_CLOAI</name>
<evidence type="ECO:0000256" key="3">
    <source>
        <dbReference type="ARBA" id="ARBA00022741"/>
    </source>
</evidence>
<dbReference type="SUPFAM" id="SSF53613">
    <property type="entry name" value="Ribokinase-like"/>
    <property type="match status" value="1"/>
</dbReference>
<dbReference type="PANTHER" id="PTHR10534:SF2">
    <property type="entry name" value="PYRIDOXAL KINASE"/>
    <property type="match status" value="1"/>
</dbReference>
<dbReference type="AlphaFoldDB" id="B0VFD9"/>
<dbReference type="OrthoDB" id="9800808at2"/>
<dbReference type="PANTHER" id="PTHR10534">
    <property type="entry name" value="PYRIDOXAL KINASE"/>
    <property type="match status" value="1"/>
</dbReference>
<evidence type="ECO:0000256" key="5">
    <source>
        <dbReference type="ARBA" id="ARBA00022840"/>
    </source>
</evidence>
<dbReference type="KEGG" id="caci:CLOAM0285"/>
<dbReference type="HOGENOM" id="CLU_046496_2_0_0"/>
<protein>
    <recommendedName>
        <fullName evidence="1">pyridoxal kinase</fullName>
        <ecNumber evidence="1">2.7.1.35</ecNumber>
    </recommendedName>
</protein>
<feature type="domain" description="Pyridoxamine kinase/Phosphomethylpyrimidine kinase" evidence="6">
    <location>
        <begin position="30"/>
        <end position="257"/>
    </location>
</feature>
<keyword evidence="5" id="KW-0067">ATP-binding</keyword>
<keyword evidence="8" id="KW-1185">Reference proteome</keyword>
<dbReference type="InterPro" id="IPR013749">
    <property type="entry name" value="PM/HMP-P_kinase-1"/>
</dbReference>
<dbReference type="GO" id="GO:0005524">
    <property type="term" value="F:ATP binding"/>
    <property type="evidence" value="ECO:0007669"/>
    <property type="project" value="UniProtKB-KW"/>
</dbReference>
<dbReference type="STRING" id="459349.CLOAM0285"/>
<gene>
    <name evidence="7" type="primary">pdxK</name>
    <name evidence="7" type="ordered locus">CLOAM0285</name>
</gene>
<keyword evidence="2 7" id="KW-0808">Transferase</keyword>
<dbReference type="RefSeq" id="WP_015424052.1">
    <property type="nucleotide sequence ID" value="NC_020449.1"/>
</dbReference>
<evidence type="ECO:0000256" key="4">
    <source>
        <dbReference type="ARBA" id="ARBA00022777"/>
    </source>
</evidence>
<dbReference type="NCBIfam" id="NF005491">
    <property type="entry name" value="PRK07105.1"/>
    <property type="match status" value="1"/>
</dbReference>
<keyword evidence="3" id="KW-0547">Nucleotide-binding</keyword>
<sequence length="283" mass="31130">MPHPKVLAIHDLSGFGNTSLMAIIPIMNRMGIEVTAMPSALLSANTDYPDYILQDNSELLKKSLTHWKELQLSFDAVYTGFLGSPAQVYLLLENLPSLLKKEGIVLVDPVLADEGKLYSCYTWEMVEAMRSLVSISHIITPNWTEAIFLSGYKNGKDLKTVQVYECCKKLAALGPQNIVITSAPNSQGNFSSVAFFAAKNNFFREFECNYAPVIFPGAGDCFSALLLAGILNGCDIVQSIEGTIAFLQEAITISIPVVQDRKTGIDLISALKKDPHLFYSHKE</sequence>
<dbReference type="EMBL" id="CU466930">
    <property type="protein sequence ID" value="CAO80191.1"/>
    <property type="molecule type" value="Genomic_DNA"/>
</dbReference>
<dbReference type="GO" id="GO:0005829">
    <property type="term" value="C:cytosol"/>
    <property type="evidence" value="ECO:0007669"/>
    <property type="project" value="TreeGrafter"/>
</dbReference>